<reference evidence="7 8" key="1">
    <citation type="submission" date="2014-06" db="EMBL/GenBank/DDBJ databases">
        <title>Draft genome sequence of Idiomarina sp. MCCC 1A10513.</title>
        <authorList>
            <person name="Du J."/>
            <person name="Lai Q."/>
            <person name="Shao Z."/>
        </authorList>
    </citation>
    <scope>NUCLEOTIDE SEQUENCE [LARGE SCALE GENOMIC DNA]</scope>
    <source>
        <strain evidence="7 8">MCCC 1A10513</strain>
    </source>
</reference>
<accession>A0A094IVM9</accession>
<dbReference type="GO" id="GO:0016054">
    <property type="term" value="P:organic acid catabolic process"/>
    <property type="evidence" value="ECO:0007669"/>
    <property type="project" value="UniProtKB-ARBA"/>
</dbReference>
<dbReference type="Pfam" id="PF14833">
    <property type="entry name" value="NAD_binding_11"/>
    <property type="match status" value="1"/>
</dbReference>
<dbReference type="AlphaFoldDB" id="A0A094IVM9"/>
<dbReference type="STRING" id="1517416.IDAT_01730"/>
<feature type="domain" description="3-hydroxyisobutyrate dehydrogenase-like NAD-binding" evidence="6">
    <location>
        <begin position="165"/>
        <end position="283"/>
    </location>
</feature>
<dbReference type="GO" id="GO:0051287">
    <property type="term" value="F:NAD binding"/>
    <property type="evidence" value="ECO:0007669"/>
    <property type="project" value="InterPro"/>
</dbReference>
<dbReference type="Proteomes" id="UP000053718">
    <property type="component" value="Unassembled WGS sequence"/>
</dbReference>
<proteinExistence type="inferred from homology"/>
<evidence type="ECO:0000313" key="7">
    <source>
        <dbReference type="EMBL" id="KFZ29839.1"/>
    </source>
</evidence>
<comment type="similarity">
    <text evidence="1">Belongs to the HIBADH-related family.</text>
</comment>
<dbReference type="PANTHER" id="PTHR43060:SF15">
    <property type="entry name" value="3-HYDROXYISOBUTYRATE DEHYDROGENASE-LIKE 1, MITOCHONDRIAL-RELATED"/>
    <property type="match status" value="1"/>
</dbReference>
<protein>
    <submittedName>
        <fullName evidence="7">Oxidoreductase</fullName>
    </submittedName>
</protein>
<dbReference type="InterPro" id="IPR029154">
    <property type="entry name" value="HIBADH-like_NADP-bd"/>
</dbReference>
<dbReference type="InterPro" id="IPR002204">
    <property type="entry name" value="3-OH-isobutyrate_DH-rel_CS"/>
</dbReference>
<dbReference type="RefSeq" id="WP_034729672.1">
    <property type="nucleotide sequence ID" value="NZ_JPIN01000001.1"/>
</dbReference>
<dbReference type="PANTHER" id="PTHR43060">
    <property type="entry name" value="3-HYDROXYISOBUTYRATE DEHYDROGENASE-LIKE 1, MITOCHONDRIAL-RELATED"/>
    <property type="match status" value="1"/>
</dbReference>
<dbReference type="OrthoDB" id="9786703at2"/>
<dbReference type="InterPro" id="IPR008927">
    <property type="entry name" value="6-PGluconate_DH-like_C_sf"/>
</dbReference>
<sequence>MKCAFIGLGVMGYPMAGHLQQNGFATTVYNRTTSKAEQWVKTYGGKLAETPREAAIDADIVMVCVGNDDDVRSVFYGDDGLLNSIRENTIVIDHTTASAELARELSEQVHDRVALFLDAPVSGGQQGAENAVLTAMIGGDKAAFEAAEEALQCYCKTREYMGEAGYGQLAKMVNQICIAGVVQGLSEGLQLARKAGLDPDALIRAISQGAAGSWQMQNRYKTMWQGHYEHGFAVDWMRKDLKIALAEADRHGLSMPLTALVDQFYAEVQQMGGSRWDTSSLLARLEK</sequence>
<evidence type="ECO:0000313" key="8">
    <source>
        <dbReference type="Proteomes" id="UP000053718"/>
    </source>
</evidence>
<dbReference type="PIRSF" id="PIRSF000103">
    <property type="entry name" value="HIBADH"/>
    <property type="match status" value="1"/>
</dbReference>
<organism evidence="7 8">
    <name type="scientific">Pseudidiomarina atlantica</name>
    <dbReference type="NCBI Taxonomy" id="1517416"/>
    <lineage>
        <taxon>Bacteria</taxon>
        <taxon>Pseudomonadati</taxon>
        <taxon>Pseudomonadota</taxon>
        <taxon>Gammaproteobacteria</taxon>
        <taxon>Alteromonadales</taxon>
        <taxon>Idiomarinaceae</taxon>
        <taxon>Pseudidiomarina</taxon>
    </lineage>
</organism>
<dbReference type="InterPro" id="IPR006115">
    <property type="entry name" value="6PGDH_NADP-bd"/>
</dbReference>
<comment type="caution">
    <text evidence="7">The sequence shown here is derived from an EMBL/GenBank/DDBJ whole genome shotgun (WGS) entry which is preliminary data.</text>
</comment>
<dbReference type="GO" id="GO:0016491">
    <property type="term" value="F:oxidoreductase activity"/>
    <property type="evidence" value="ECO:0007669"/>
    <property type="project" value="UniProtKB-KW"/>
</dbReference>
<dbReference type="EMBL" id="JPIN01000001">
    <property type="protein sequence ID" value="KFZ29839.1"/>
    <property type="molecule type" value="Genomic_DNA"/>
</dbReference>
<dbReference type="Gene3D" id="1.10.1040.10">
    <property type="entry name" value="N-(1-d-carboxylethyl)-l-norvaline Dehydrogenase, domain 2"/>
    <property type="match status" value="1"/>
</dbReference>
<dbReference type="Gene3D" id="3.40.50.720">
    <property type="entry name" value="NAD(P)-binding Rossmann-like Domain"/>
    <property type="match status" value="1"/>
</dbReference>
<dbReference type="Pfam" id="PF03446">
    <property type="entry name" value="NAD_binding_2"/>
    <property type="match status" value="1"/>
</dbReference>
<feature type="domain" description="6-phosphogluconate dehydrogenase NADP-binding" evidence="5">
    <location>
        <begin position="3"/>
        <end position="162"/>
    </location>
</feature>
<gene>
    <name evidence="7" type="ORF">IDAT_01730</name>
</gene>
<dbReference type="SUPFAM" id="SSF51735">
    <property type="entry name" value="NAD(P)-binding Rossmann-fold domains"/>
    <property type="match status" value="1"/>
</dbReference>
<dbReference type="PROSITE" id="PS00895">
    <property type="entry name" value="3_HYDROXYISOBUT_DH"/>
    <property type="match status" value="1"/>
</dbReference>
<dbReference type="GO" id="GO:0050661">
    <property type="term" value="F:NADP binding"/>
    <property type="evidence" value="ECO:0007669"/>
    <property type="project" value="InterPro"/>
</dbReference>
<keyword evidence="2" id="KW-0560">Oxidoreductase</keyword>
<keyword evidence="3" id="KW-0520">NAD</keyword>
<dbReference type="eggNOG" id="COG2084">
    <property type="taxonomic scope" value="Bacteria"/>
</dbReference>
<evidence type="ECO:0000256" key="4">
    <source>
        <dbReference type="PIRSR" id="PIRSR000103-1"/>
    </source>
</evidence>
<evidence type="ECO:0000256" key="1">
    <source>
        <dbReference type="ARBA" id="ARBA00009080"/>
    </source>
</evidence>
<dbReference type="InterPro" id="IPR015815">
    <property type="entry name" value="HIBADH-related"/>
</dbReference>
<name>A0A094IVM9_9GAMM</name>
<evidence type="ECO:0000256" key="3">
    <source>
        <dbReference type="ARBA" id="ARBA00023027"/>
    </source>
</evidence>
<dbReference type="InterPro" id="IPR036291">
    <property type="entry name" value="NAD(P)-bd_dom_sf"/>
</dbReference>
<evidence type="ECO:0000259" key="5">
    <source>
        <dbReference type="Pfam" id="PF03446"/>
    </source>
</evidence>
<keyword evidence="8" id="KW-1185">Reference proteome</keyword>
<dbReference type="InterPro" id="IPR013328">
    <property type="entry name" value="6PGD_dom2"/>
</dbReference>
<dbReference type="SUPFAM" id="SSF48179">
    <property type="entry name" value="6-phosphogluconate dehydrogenase C-terminal domain-like"/>
    <property type="match status" value="1"/>
</dbReference>
<evidence type="ECO:0000256" key="2">
    <source>
        <dbReference type="ARBA" id="ARBA00023002"/>
    </source>
</evidence>
<evidence type="ECO:0000259" key="6">
    <source>
        <dbReference type="Pfam" id="PF14833"/>
    </source>
</evidence>
<feature type="active site" evidence="4">
    <location>
        <position position="171"/>
    </location>
</feature>